<dbReference type="Gene3D" id="1.10.340.70">
    <property type="match status" value="1"/>
</dbReference>
<evidence type="ECO:0000256" key="1">
    <source>
        <dbReference type="SAM" id="MobiDB-lite"/>
    </source>
</evidence>
<dbReference type="Pfam" id="PF05380">
    <property type="entry name" value="Peptidase_A17"/>
    <property type="match status" value="2"/>
</dbReference>
<dbReference type="InterPro" id="IPR008042">
    <property type="entry name" value="Retrotrans_Pao"/>
</dbReference>
<dbReference type="InterPro" id="IPR036397">
    <property type="entry name" value="RNaseH_sf"/>
</dbReference>
<dbReference type="InterPro" id="IPR041588">
    <property type="entry name" value="Integrase_H2C2"/>
</dbReference>
<protein>
    <recommendedName>
        <fullName evidence="2">Integrase zinc-binding domain-containing protein</fullName>
    </recommendedName>
</protein>
<evidence type="ECO:0000259" key="2">
    <source>
        <dbReference type="Pfam" id="PF17921"/>
    </source>
</evidence>
<feature type="region of interest" description="Disordered" evidence="1">
    <location>
        <begin position="119"/>
        <end position="145"/>
    </location>
</feature>
<gene>
    <name evidence="3" type="ORF">T03_7961</name>
</gene>
<dbReference type="SUPFAM" id="SSF53098">
    <property type="entry name" value="Ribonuclease H-like"/>
    <property type="match status" value="1"/>
</dbReference>
<feature type="domain" description="Integrase zinc-binding" evidence="2">
    <location>
        <begin position="487"/>
        <end position="531"/>
    </location>
</feature>
<feature type="compositionally biased region" description="Basic and acidic residues" evidence="1">
    <location>
        <begin position="122"/>
        <end position="135"/>
    </location>
</feature>
<accession>A0A0V1C641</accession>
<dbReference type="PANTHER" id="PTHR47331:SF1">
    <property type="entry name" value="GAG-LIKE PROTEIN"/>
    <property type="match status" value="1"/>
</dbReference>
<evidence type="ECO:0000313" key="4">
    <source>
        <dbReference type="Proteomes" id="UP000054653"/>
    </source>
</evidence>
<dbReference type="Proteomes" id="UP000054653">
    <property type="component" value="Unassembled WGS sequence"/>
</dbReference>
<reference evidence="3 4" key="1">
    <citation type="submission" date="2015-01" db="EMBL/GenBank/DDBJ databases">
        <title>Evolution of Trichinella species and genotypes.</title>
        <authorList>
            <person name="Korhonen P.K."/>
            <person name="Edoardo P."/>
            <person name="Giuseppe L.R."/>
            <person name="Gasser R.B."/>
        </authorList>
    </citation>
    <scope>NUCLEOTIDE SEQUENCE [LARGE SCALE GENOMIC DNA]</scope>
    <source>
        <strain evidence="3">ISS120</strain>
    </source>
</reference>
<dbReference type="Pfam" id="PF17921">
    <property type="entry name" value="Integrase_H2C2"/>
    <property type="match status" value="1"/>
</dbReference>
<feature type="region of interest" description="Disordered" evidence="1">
    <location>
        <begin position="329"/>
        <end position="348"/>
    </location>
</feature>
<name>A0A0V1C641_TRIBR</name>
<comment type="caution">
    <text evidence="3">The sequence shown here is derived from an EMBL/GenBank/DDBJ whole genome shotgun (WGS) entry which is preliminary data.</text>
</comment>
<keyword evidence="4" id="KW-1185">Reference proteome</keyword>
<dbReference type="AlphaFoldDB" id="A0A0V1C641"/>
<dbReference type="OMA" id="CWNDSEL"/>
<feature type="region of interest" description="Disordered" evidence="1">
    <location>
        <begin position="677"/>
        <end position="703"/>
    </location>
</feature>
<dbReference type="PANTHER" id="PTHR47331">
    <property type="entry name" value="PHD-TYPE DOMAIN-CONTAINING PROTEIN"/>
    <property type="match status" value="1"/>
</dbReference>
<dbReference type="EMBL" id="JYDI01000476">
    <property type="protein sequence ID" value="KRY44804.1"/>
    <property type="molecule type" value="Genomic_DNA"/>
</dbReference>
<sequence>MPSGVRWNRSIQRDHTEQPVGSGAESPDRLTAGDSLIPPPSGRFAGRHREDVPANQKDPQIPSYPGLFWTDLFTLSGHGDHDLATSCVSVAEAQTLVYQLSSLFTSGGFRLRKWARRPLRPPNEEDHDKGRRPALEDEPPEDGDTKRRLLSVASEIFDPIRCLAPFLVRAKILFQLLWERGLDWDEPLPADVERTWLAWKSELEDLPSSGFLGHWSPYRWTTETRVAPVKRLSLPRLELMGALFAARLIGYVQGALHLDIHSISCWNDSELNRVEEIQQLVEPTRWRHCPGKRNPADVLSRGASLTGLSKNCCWWQGPRWLAEPSDAWTRKLGPSESKPPSPPDEGRSPQAALLVSVVTHSPDHGLDPRRYGDNEKLFWITALCLRFVHNCGSAAEDHRSGPLTATKLEASEQFWVRIAQRQAFPKEIEALKRKGKVPDRSELDQLTPYLDAAGTLRVVGRLEKSNLPFSAKHPTLLPSDHEVPRGLVRCCHLRQLHSGVSQTLFALRQRYWIPRGRSRVRQVLRGCLQCRWATGRPPRLSLADLPEARTTPAPAFAHVGMDFAGPLFVRGTRKTTIPRYVCLITCMVSRAVHLELVPEMSTVGVLQALRRFIARRGRPAIKCSGTSPEKEFDGNSSPTGTVDGRLLGTPHSNYERVAAEGVGAGAIGRGRALNHPVRSRGLSQRPAADPRGRETRGTCPLQPVPTIIGSGIHVLSRSGRLRKELTPKRGEVQAMGEKVAVPPAADRQRVASLVKRRWTGNTEGPKLNDLVLILEDKVPQGRCPLGVVVELFPLVARSTRLRPTKAEMTRPVAELVVLEPAHISDGRTSSPSGGEDVPCETSPTPNMPPNSHQIVIFIFH</sequence>
<feature type="region of interest" description="Disordered" evidence="1">
    <location>
        <begin position="821"/>
        <end position="846"/>
    </location>
</feature>
<proteinExistence type="predicted"/>
<dbReference type="Gene3D" id="3.30.420.10">
    <property type="entry name" value="Ribonuclease H-like superfamily/Ribonuclease H"/>
    <property type="match status" value="1"/>
</dbReference>
<organism evidence="3 4">
    <name type="scientific">Trichinella britovi</name>
    <name type="common">Parasitic roundworm</name>
    <dbReference type="NCBI Taxonomy" id="45882"/>
    <lineage>
        <taxon>Eukaryota</taxon>
        <taxon>Metazoa</taxon>
        <taxon>Ecdysozoa</taxon>
        <taxon>Nematoda</taxon>
        <taxon>Enoplea</taxon>
        <taxon>Dorylaimia</taxon>
        <taxon>Trichinellida</taxon>
        <taxon>Trichinellidae</taxon>
        <taxon>Trichinella</taxon>
    </lineage>
</organism>
<evidence type="ECO:0000313" key="3">
    <source>
        <dbReference type="EMBL" id="KRY44804.1"/>
    </source>
</evidence>
<dbReference type="InterPro" id="IPR012337">
    <property type="entry name" value="RNaseH-like_sf"/>
</dbReference>
<dbReference type="GO" id="GO:0003676">
    <property type="term" value="F:nucleic acid binding"/>
    <property type="evidence" value="ECO:0007669"/>
    <property type="project" value="InterPro"/>
</dbReference>
<feature type="region of interest" description="Disordered" evidence="1">
    <location>
        <begin position="1"/>
        <end position="61"/>
    </location>
</feature>